<reference evidence="1 2" key="1">
    <citation type="submission" date="2021-03" db="EMBL/GenBank/DDBJ databases">
        <title>Whole genome sequence of Agrobacterium sp. strain Rnr.</title>
        <authorList>
            <person name="Mafakheri H."/>
            <person name="Taghavi S.M."/>
            <person name="Nemanja K."/>
            <person name="Osdaghi E."/>
        </authorList>
    </citation>
    <scope>NUCLEOTIDE SEQUENCE [LARGE SCALE GENOMIC DNA]</scope>
    <source>
        <strain evidence="1 2">Rnr</strain>
    </source>
</reference>
<dbReference type="Gene3D" id="2.160.20.80">
    <property type="entry name" value="E3 ubiquitin-protein ligase SopA"/>
    <property type="match status" value="1"/>
</dbReference>
<dbReference type="EMBL" id="JAFLNA010000001">
    <property type="protein sequence ID" value="MBO0129127.1"/>
    <property type="molecule type" value="Genomic_DNA"/>
</dbReference>
<dbReference type="SUPFAM" id="SSF141571">
    <property type="entry name" value="Pentapeptide repeat-like"/>
    <property type="match status" value="1"/>
</dbReference>
<organism evidence="1 2">
    <name type="scientific">Agrobacterium burrii</name>
    <dbReference type="NCBI Taxonomy" id="2815339"/>
    <lineage>
        <taxon>Bacteria</taxon>
        <taxon>Pseudomonadati</taxon>
        <taxon>Pseudomonadota</taxon>
        <taxon>Alphaproteobacteria</taxon>
        <taxon>Hyphomicrobiales</taxon>
        <taxon>Rhizobiaceae</taxon>
        <taxon>Rhizobium/Agrobacterium group</taxon>
        <taxon>Agrobacterium</taxon>
        <taxon>Agrobacterium tumefaciens complex</taxon>
    </lineage>
</organism>
<dbReference type="RefSeq" id="WP_207132706.1">
    <property type="nucleotide sequence ID" value="NZ_JAFLNA010000001.1"/>
</dbReference>
<protein>
    <submittedName>
        <fullName evidence="1">Pentapeptide repeat-containing protein</fullName>
    </submittedName>
</protein>
<dbReference type="InterPro" id="IPR001646">
    <property type="entry name" value="5peptide_repeat"/>
</dbReference>
<feature type="non-terminal residue" evidence="1">
    <location>
        <position position="74"/>
    </location>
</feature>
<gene>
    <name evidence="1" type="ORF">JZX89_00005</name>
</gene>
<comment type="caution">
    <text evidence="1">The sequence shown here is derived from an EMBL/GenBank/DDBJ whole genome shotgun (WGS) entry which is preliminary data.</text>
</comment>
<dbReference type="Proteomes" id="UP000664699">
    <property type="component" value="Unassembled WGS sequence"/>
</dbReference>
<sequence length="74" mass="8014">MKFDILNRFSGEVQFSAEIDCKADDLPSLKLGMAVKVALKESANLYGADLRSANLYGADLRSANLYGADLRSAN</sequence>
<proteinExistence type="predicted"/>
<evidence type="ECO:0000313" key="1">
    <source>
        <dbReference type="EMBL" id="MBO0129127.1"/>
    </source>
</evidence>
<evidence type="ECO:0000313" key="2">
    <source>
        <dbReference type="Proteomes" id="UP000664699"/>
    </source>
</evidence>
<accession>A0ABS3EAY9</accession>
<name>A0ABS3EAY9_9HYPH</name>
<dbReference type="Pfam" id="PF00805">
    <property type="entry name" value="Pentapeptide"/>
    <property type="match status" value="1"/>
</dbReference>
<keyword evidence="2" id="KW-1185">Reference proteome</keyword>